<keyword evidence="6 11" id="KW-0067">ATP-binding</keyword>
<evidence type="ECO:0000313" key="13">
    <source>
        <dbReference type="EMBL" id="ORY69668.1"/>
    </source>
</evidence>
<dbReference type="PRINTS" id="PR00987">
    <property type="entry name" value="TRNASYNTHGLU"/>
</dbReference>
<name>A0A1Y2EDL6_9PEZI</name>
<reference evidence="13 14" key="1">
    <citation type="submission" date="2016-07" db="EMBL/GenBank/DDBJ databases">
        <title>Pervasive Adenine N6-methylation of Active Genes in Fungi.</title>
        <authorList>
            <consortium name="DOE Joint Genome Institute"/>
            <person name="Mondo S.J."/>
            <person name="Dannebaum R.O."/>
            <person name="Kuo R.C."/>
            <person name="Labutti K."/>
            <person name="Haridas S."/>
            <person name="Kuo A."/>
            <person name="Salamov A."/>
            <person name="Ahrendt S.R."/>
            <person name="Lipzen A."/>
            <person name="Sullivan W."/>
            <person name="Andreopoulos W.B."/>
            <person name="Clum A."/>
            <person name="Lindquist E."/>
            <person name="Daum C."/>
            <person name="Ramamoorthy G.K."/>
            <person name="Gryganskyi A."/>
            <person name="Culley D."/>
            <person name="Magnuson J.K."/>
            <person name="James T.Y."/>
            <person name="O'Malley M.A."/>
            <person name="Stajich J.E."/>
            <person name="Spatafora J.W."/>
            <person name="Visel A."/>
            <person name="Grigoriev I.V."/>
        </authorList>
    </citation>
    <scope>NUCLEOTIDE SEQUENCE [LARGE SCALE GENOMIC DNA]</scope>
    <source>
        <strain evidence="13 14">CBS 129021</strain>
    </source>
</reference>
<dbReference type="GO" id="GO:0005739">
    <property type="term" value="C:mitochondrion"/>
    <property type="evidence" value="ECO:0007669"/>
    <property type="project" value="UniProtKB-SubCell"/>
</dbReference>
<dbReference type="CDD" id="cd00808">
    <property type="entry name" value="GluRS_core"/>
    <property type="match status" value="1"/>
</dbReference>
<protein>
    <recommendedName>
        <fullName evidence="10">Glutamate--tRNA ligase, mitochondrial</fullName>
        <ecNumber evidence="3">6.1.1.17</ecNumber>
    </recommendedName>
    <alternativeName>
        <fullName evidence="9">Glutamyl-tRNA synthetase</fullName>
    </alternativeName>
</protein>
<gene>
    <name evidence="13" type="ORF">BCR38DRAFT_520595</name>
</gene>
<dbReference type="InterPro" id="IPR049940">
    <property type="entry name" value="GluQ/Sye"/>
</dbReference>
<organism evidence="13 14">
    <name type="scientific">Pseudomassariella vexata</name>
    <dbReference type="NCBI Taxonomy" id="1141098"/>
    <lineage>
        <taxon>Eukaryota</taxon>
        <taxon>Fungi</taxon>
        <taxon>Dikarya</taxon>
        <taxon>Ascomycota</taxon>
        <taxon>Pezizomycotina</taxon>
        <taxon>Sordariomycetes</taxon>
        <taxon>Xylariomycetidae</taxon>
        <taxon>Amphisphaeriales</taxon>
        <taxon>Pseudomassariaceae</taxon>
        <taxon>Pseudomassariella</taxon>
    </lineage>
</organism>
<dbReference type="InterPro" id="IPR008925">
    <property type="entry name" value="aa_tRNA-synth_I_cd-bd_sf"/>
</dbReference>
<evidence type="ECO:0000256" key="4">
    <source>
        <dbReference type="ARBA" id="ARBA00022598"/>
    </source>
</evidence>
<dbReference type="InterPro" id="IPR004527">
    <property type="entry name" value="Glu-tRNA-ligase_bac/mito"/>
</dbReference>
<dbReference type="SUPFAM" id="SSF48163">
    <property type="entry name" value="An anticodon-binding domain of class I aminoacyl-tRNA synthetases"/>
    <property type="match status" value="1"/>
</dbReference>
<dbReference type="GO" id="GO:0005524">
    <property type="term" value="F:ATP binding"/>
    <property type="evidence" value="ECO:0007669"/>
    <property type="project" value="UniProtKB-KW"/>
</dbReference>
<dbReference type="EMBL" id="MCFJ01000002">
    <property type="protein sequence ID" value="ORY69668.1"/>
    <property type="molecule type" value="Genomic_DNA"/>
</dbReference>
<accession>A0A1Y2EDL6</accession>
<evidence type="ECO:0000256" key="1">
    <source>
        <dbReference type="ARBA" id="ARBA00004173"/>
    </source>
</evidence>
<dbReference type="EC" id="6.1.1.17" evidence="3"/>
<dbReference type="InterPro" id="IPR020058">
    <property type="entry name" value="Glu/Gln-tRNA-synth_Ib_cat-dom"/>
</dbReference>
<keyword evidence="5 11" id="KW-0547">Nucleotide-binding</keyword>
<proteinExistence type="inferred from homology"/>
<dbReference type="PANTHER" id="PTHR43311">
    <property type="entry name" value="GLUTAMATE--TRNA LIGASE"/>
    <property type="match status" value="1"/>
</dbReference>
<dbReference type="GO" id="GO:0006424">
    <property type="term" value="P:glutamyl-tRNA aminoacylation"/>
    <property type="evidence" value="ECO:0007669"/>
    <property type="project" value="InterPro"/>
</dbReference>
<dbReference type="InterPro" id="IPR020751">
    <property type="entry name" value="aa-tRNA-synth_I_codon-bd_sub2"/>
</dbReference>
<dbReference type="FunCoup" id="A0A1Y2EDL6">
    <property type="interactions" value="702"/>
</dbReference>
<evidence type="ECO:0000256" key="6">
    <source>
        <dbReference type="ARBA" id="ARBA00022840"/>
    </source>
</evidence>
<dbReference type="GeneID" id="63781377"/>
<evidence type="ECO:0000256" key="5">
    <source>
        <dbReference type="ARBA" id="ARBA00022741"/>
    </source>
</evidence>
<dbReference type="Proteomes" id="UP000193689">
    <property type="component" value="Unassembled WGS sequence"/>
</dbReference>
<dbReference type="Pfam" id="PF00749">
    <property type="entry name" value="tRNA-synt_1c"/>
    <property type="match status" value="1"/>
</dbReference>
<comment type="similarity">
    <text evidence="2">Belongs to the class-I aminoacyl-tRNA synthetase family. Glutamate--tRNA ligase type 1 subfamily.</text>
</comment>
<evidence type="ECO:0000259" key="12">
    <source>
        <dbReference type="Pfam" id="PF00749"/>
    </source>
</evidence>
<dbReference type="GO" id="GO:0000049">
    <property type="term" value="F:tRNA binding"/>
    <property type="evidence" value="ECO:0007669"/>
    <property type="project" value="InterPro"/>
</dbReference>
<evidence type="ECO:0000256" key="10">
    <source>
        <dbReference type="ARBA" id="ARBA00072917"/>
    </source>
</evidence>
<feature type="domain" description="Glutamyl/glutaminyl-tRNA synthetase class Ib catalytic" evidence="12">
    <location>
        <begin position="49"/>
        <end position="351"/>
    </location>
</feature>
<dbReference type="GO" id="GO:0004818">
    <property type="term" value="F:glutamate-tRNA ligase activity"/>
    <property type="evidence" value="ECO:0007669"/>
    <property type="project" value="UniProtKB-EC"/>
</dbReference>
<evidence type="ECO:0000313" key="14">
    <source>
        <dbReference type="Proteomes" id="UP000193689"/>
    </source>
</evidence>
<evidence type="ECO:0000256" key="11">
    <source>
        <dbReference type="RuleBase" id="RU363037"/>
    </source>
</evidence>
<evidence type="ECO:0000256" key="3">
    <source>
        <dbReference type="ARBA" id="ARBA00012835"/>
    </source>
</evidence>
<dbReference type="SUPFAM" id="SSF52374">
    <property type="entry name" value="Nucleotidylyl transferase"/>
    <property type="match status" value="1"/>
</dbReference>
<dbReference type="InterPro" id="IPR000924">
    <property type="entry name" value="Glu/Gln-tRNA-synth"/>
</dbReference>
<dbReference type="InterPro" id="IPR033910">
    <property type="entry name" value="GluRS_core"/>
</dbReference>
<evidence type="ECO:0000256" key="8">
    <source>
        <dbReference type="ARBA" id="ARBA00023146"/>
    </source>
</evidence>
<dbReference type="RefSeq" id="XP_040719618.1">
    <property type="nucleotide sequence ID" value="XM_040865165.1"/>
</dbReference>
<dbReference type="AlphaFoldDB" id="A0A1Y2EDL6"/>
<keyword evidence="4 11" id="KW-0436">Ligase</keyword>
<comment type="subcellular location">
    <subcellularLocation>
        <location evidence="1">Mitochondrion</location>
    </subcellularLocation>
</comment>
<dbReference type="PANTHER" id="PTHR43311:SF2">
    <property type="entry name" value="GLUTAMATE--TRNA LIGASE, MITOCHONDRIAL-RELATED"/>
    <property type="match status" value="1"/>
</dbReference>
<dbReference type="HAMAP" id="MF_00022">
    <property type="entry name" value="Glu_tRNA_synth_type1"/>
    <property type="match status" value="1"/>
</dbReference>
<evidence type="ECO:0000256" key="7">
    <source>
        <dbReference type="ARBA" id="ARBA00022917"/>
    </source>
</evidence>
<dbReference type="GO" id="GO:0008270">
    <property type="term" value="F:zinc ion binding"/>
    <property type="evidence" value="ECO:0007669"/>
    <property type="project" value="InterPro"/>
</dbReference>
<dbReference type="Gene3D" id="1.10.10.350">
    <property type="match status" value="1"/>
</dbReference>
<evidence type="ECO:0000256" key="9">
    <source>
        <dbReference type="ARBA" id="ARBA00030865"/>
    </source>
</evidence>
<dbReference type="OrthoDB" id="428822at2759"/>
<keyword evidence="14" id="KW-1185">Reference proteome</keyword>
<evidence type="ECO:0000256" key="2">
    <source>
        <dbReference type="ARBA" id="ARBA00007894"/>
    </source>
</evidence>
<keyword evidence="7 11" id="KW-0648">Protein biosynthesis</keyword>
<dbReference type="Gene3D" id="3.40.50.620">
    <property type="entry name" value="HUPs"/>
    <property type="match status" value="1"/>
</dbReference>
<dbReference type="NCBIfam" id="TIGR00464">
    <property type="entry name" value="gltX_bact"/>
    <property type="match status" value="1"/>
</dbReference>
<comment type="caution">
    <text evidence="13">The sequence shown here is derived from an EMBL/GenBank/DDBJ whole genome shotgun (WGS) entry which is preliminary data.</text>
</comment>
<sequence>MRSLYTIGGPLRWELRTQPSKVFKRYKFHGQPSHILSSKSTLLPSKPARTRFAPSPTGYLHLGSLRTALYNYLLAKATGGQFLVRIEDTDQTRIVSDAESKLYEDLKWAGLDWDEGPSIGGDFGPYKQSQRLPTYNQHASQLLDSGRAYRCFCSPAELDAIKAQNIKEGTSIGYNKTCSHIPEDVSTRRAAAGEPHCVRLRCEHEKPAPPFHDMVYGRYKTPFVPEDFILIKRDGYPTYHFANVIDDHLMQITHVIRGAEWLVSTPRHVMLYDAFGWEPPEFAHVGLLVDSNRQKLSKRLHDIGISSYREKGYLPVALLNYVALLGWSPLRTGQKKITETMDLETIISKFHLRFTRGDIRINDKLAFIQNYYLKRILAQPEYPETIQQVSNVILPNLEKAIGEVEKGRSDNPLLGPIIVPARPAEEDSNLVGKDYLRKMFEVDMKSFVDAESHVWRNANLIWEIPEESYVQALDIEMEQNTVDNFWVKHPDAAAPEGGNRPISALQDPDIWDMFDSLGRKPSKVVDLFHATVQEITDEAWTKESLEKKMKPLIMSIYSDREEHGKDRERGRRQVWGWHALRWIMVAGNVGPALIPSMELLGKAETMRRMSVAKRAALRWEQDEMKKFKDNSS</sequence>
<dbReference type="STRING" id="1141098.A0A1Y2EDL6"/>
<dbReference type="InterPro" id="IPR014729">
    <property type="entry name" value="Rossmann-like_a/b/a_fold"/>
</dbReference>
<dbReference type="FunFam" id="3.40.50.620:FF:000045">
    <property type="entry name" value="Glutamate--tRNA ligase, mitochondrial"/>
    <property type="match status" value="1"/>
</dbReference>
<keyword evidence="8 11" id="KW-0030">Aminoacyl-tRNA synthetase</keyword>
<dbReference type="InParanoid" id="A0A1Y2EDL6"/>